<dbReference type="EMBL" id="JAWDGP010007362">
    <property type="protein sequence ID" value="KAK3723376.1"/>
    <property type="molecule type" value="Genomic_DNA"/>
</dbReference>
<keyword evidence="2" id="KW-1185">Reference proteome</keyword>
<dbReference type="AlphaFoldDB" id="A0AAE0XXB4"/>
<evidence type="ECO:0000313" key="1">
    <source>
        <dbReference type="EMBL" id="KAK3723376.1"/>
    </source>
</evidence>
<evidence type="ECO:0000313" key="2">
    <source>
        <dbReference type="Proteomes" id="UP001283361"/>
    </source>
</evidence>
<organism evidence="1 2">
    <name type="scientific">Elysia crispata</name>
    <name type="common">lettuce slug</name>
    <dbReference type="NCBI Taxonomy" id="231223"/>
    <lineage>
        <taxon>Eukaryota</taxon>
        <taxon>Metazoa</taxon>
        <taxon>Spiralia</taxon>
        <taxon>Lophotrochozoa</taxon>
        <taxon>Mollusca</taxon>
        <taxon>Gastropoda</taxon>
        <taxon>Heterobranchia</taxon>
        <taxon>Euthyneura</taxon>
        <taxon>Panpulmonata</taxon>
        <taxon>Sacoglossa</taxon>
        <taxon>Placobranchoidea</taxon>
        <taxon>Plakobranchidae</taxon>
        <taxon>Elysia</taxon>
    </lineage>
</organism>
<proteinExistence type="predicted"/>
<dbReference type="Proteomes" id="UP001283361">
    <property type="component" value="Unassembled WGS sequence"/>
</dbReference>
<accession>A0AAE0XXB4</accession>
<sequence>MSGAAAVVTTGAARHVISWANLFNSAVGSCEQISRGCSRLKQNSSSLPAAQPIMALTPHRSTGRNTRSRVINHLWRSATSYLRSTRFGGLRHRPEGILYSRTIVLLEELLSGLTNRESKRL</sequence>
<comment type="caution">
    <text evidence="1">The sequence shown here is derived from an EMBL/GenBank/DDBJ whole genome shotgun (WGS) entry which is preliminary data.</text>
</comment>
<name>A0AAE0XXB4_9GAST</name>
<protein>
    <submittedName>
        <fullName evidence="1">Uncharacterized protein</fullName>
    </submittedName>
</protein>
<reference evidence="1" key="1">
    <citation type="journal article" date="2023" name="G3 (Bethesda)">
        <title>A reference genome for the long-term kleptoplast-retaining sea slug Elysia crispata morphotype clarki.</title>
        <authorList>
            <person name="Eastman K.E."/>
            <person name="Pendleton A.L."/>
            <person name="Shaikh M.A."/>
            <person name="Suttiyut T."/>
            <person name="Ogas R."/>
            <person name="Tomko P."/>
            <person name="Gavelis G."/>
            <person name="Widhalm J.R."/>
            <person name="Wisecaver J.H."/>
        </authorList>
    </citation>
    <scope>NUCLEOTIDE SEQUENCE</scope>
    <source>
        <strain evidence="1">ECLA1</strain>
    </source>
</reference>
<gene>
    <name evidence="1" type="ORF">RRG08_044281</name>
</gene>